<evidence type="ECO:0000313" key="1">
    <source>
        <dbReference type="EMBL" id="CAL1698176.1"/>
    </source>
</evidence>
<dbReference type="Pfam" id="PF10604">
    <property type="entry name" value="Polyketide_cyc2"/>
    <property type="match status" value="1"/>
</dbReference>
<dbReference type="CDD" id="cd07822">
    <property type="entry name" value="SRPBCC_4"/>
    <property type="match status" value="1"/>
</dbReference>
<reference evidence="2" key="1">
    <citation type="submission" date="2024-04" db="EMBL/GenBank/DDBJ databases">
        <authorList>
            <person name="Shaw F."/>
            <person name="Minotto A."/>
        </authorList>
    </citation>
    <scope>NUCLEOTIDE SEQUENCE [LARGE SCALE GENOMIC DNA]</scope>
</reference>
<protein>
    <recommendedName>
        <fullName evidence="3">Coenzyme Q-binding protein COQ10 START domain-containing protein</fullName>
    </recommendedName>
</protein>
<sequence length="197" mass="22021">MSGPTPPRAEDGVFTMTASATIDAPVEKVWNVLLDFPSYPEWNPFVRSQVVVDAANKPLDDQTPKLGSTLILTVNIPPGKDGESHPQKSHEIVTLVDHENHRVAWRYASLPNWLLNAERWQSISLSDDGKAKYDTVEVFGGPVAYLVKWITGKDLKKSFDAFADALKKRGLPTNACYMSVIIQYIAEHYYLFCKSPV</sequence>
<proteinExistence type="predicted"/>
<evidence type="ECO:0008006" key="3">
    <source>
        <dbReference type="Google" id="ProtNLM"/>
    </source>
</evidence>
<dbReference type="InterPro" id="IPR019587">
    <property type="entry name" value="Polyketide_cyclase/dehydratase"/>
</dbReference>
<accession>A0ABP1CR61</accession>
<dbReference type="SUPFAM" id="SSF55961">
    <property type="entry name" value="Bet v1-like"/>
    <property type="match status" value="1"/>
</dbReference>
<dbReference type="Gene3D" id="3.30.530.20">
    <property type="match status" value="1"/>
</dbReference>
<dbReference type="InterPro" id="IPR023393">
    <property type="entry name" value="START-like_dom_sf"/>
</dbReference>
<gene>
    <name evidence="1" type="ORF">GFSPODELE1_LOCUS2033</name>
</gene>
<evidence type="ECO:0000313" key="2">
    <source>
        <dbReference type="Proteomes" id="UP001497453"/>
    </source>
</evidence>
<organism evidence="1 2">
    <name type="scientific">Somion occarium</name>
    <dbReference type="NCBI Taxonomy" id="3059160"/>
    <lineage>
        <taxon>Eukaryota</taxon>
        <taxon>Fungi</taxon>
        <taxon>Dikarya</taxon>
        <taxon>Basidiomycota</taxon>
        <taxon>Agaricomycotina</taxon>
        <taxon>Agaricomycetes</taxon>
        <taxon>Polyporales</taxon>
        <taxon>Cerrenaceae</taxon>
        <taxon>Somion</taxon>
    </lineage>
</organism>
<dbReference type="PANTHER" id="PTHR36166:SF1">
    <property type="entry name" value="SRPBCC DOMAIN-CONTAINING PROTEIN"/>
    <property type="match status" value="1"/>
</dbReference>
<dbReference type="Proteomes" id="UP001497453">
    <property type="component" value="Chromosome 10"/>
</dbReference>
<keyword evidence="2" id="KW-1185">Reference proteome</keyword>
<dbReference type="PANTHER" id="PTHR36166">
    <property type="entry name" value="CHROMOSOME 9, WHOLE GENOME SHOTGUN SEQUENCE"/>
    <property type="match status" value="1"/>
</dbReference>
<dbReference type="EMBL" id="OZ037953">
    <property type="protein sequence ID" value="CAL1698176.1"/>
    <property type="molecule type" value="Genomic_DNA"/>
</dbReference>
<name>A0ABP1CR61_9APHY</name>